<dbReference type="PANTHER" id="PTHR42106:SF1">
    <property type="match status" value="1"/>
</dbReference>
<proteinExistence type="predicted"/>
<name>A0A1B7NNP7_9EURO</name>
<sequence>PKTKNFARIRAALLEEVAPVDFECQREAEVIRQVRESDGGDLPPLSPSLTTPLDSLESHNLDTQSDSLPTGGQMTSSSIFAQPQTSGIGRLTAFGNRYETPPPPPPPPSAIQAIGTAASASTTDDTTMQTQPSAFPGAPTDQFNTSTTTATINNITHLSTPHAGASGPSRVEAEASRKNNKRRRDEMIDMHAFKRRAVSPGMSAQNSPVASSQHGSLLSKETSRLGAGGGGPGRARARTSGGSSRTVLRLRLRSLERWDEG</sequence>
<keyword evidence="3" id="KW-1185">Reference proteome</keyword>
<feature type="compositionally biased region" description="Low complexity" evidence="1">
    <location>
        <begin position="40"/>
        <end position="55"/>
    </location>
</feature>
<dbReference type="OrthoDB" id="4207706at2759"/>
<feature type="compositionally biased region" description="Low complexity" evidence="1">
    <location>
        <begin position="238"/>
        <end position="249"/>
    </location>
</feature>
<evidence type="ECO:0000313" key="2">
    <source>
        <dbReference type="EMBL" id="OAX78443.1"/>
    </source>
</evidence>
<reference evidence="2 3" key="1">
    <citation type="submission" date="2015-07" db="EMBL/GenBank/DDBJ databases">
        <title>Emmonsia species relationships and genome sequence.</title>
        <authorList>
            <person name="Cuomo C.A."/>
            <person name="Schwartz I.S."/>
            <person name="Kenyon C."/>
            <person name="de Hoog G.S."/>
            <person name="Govender N.P."/>
            <person name="Botha A."/>
            <person name="Moreno L."/>
            <person name="de Vries M."/>
            <person name="Munoz J.F."/>
            <person name="Stielow J.B."/>
        </authorList>
    </citation>
    <scope>NUCLEOTIDE SEQUENCE [LARGE SCALE GENOMIC DNA]</scope>
    <source>
        <strain evidence="2 3">CBS 136260</strain>
    </source>
</reference>
<evidence type="ECO:0000313" key="3">
    <source>
        <dbReference type="Proteomes" id="UP000091918"/>
    </source>
</evidence>
<evidence type="ECO:0000256" key="1">
    <source>
        <dbReference type="SAM" id="MobiDB-lite"/>
    </source>
</evidence>
<protein>
    <submittedName>
        <fullName evidence="2">Uncharacterized protein</fullName>
    </submittedName>
</protein>
<feature type="compositionally biased region" description="Low complexity" evidence="1">
    <location>
        <begin position="110"/>
        <end position="131"/>
    </location>
</feature>
<dbReference type="PANTHER" id="PTHR42106">
    <property type="entry name" value="CHROMOSOME 10, WHOLE GENOME SHOTGUN SEQUENCE"/>
    <property type="match status" value="1"/>
</dbReference>
<feature type="compositionally biased region" description="Polar residues" evidence="1">
    <location>
        <begin position="61"/>
        <end position="87"/>
    </location>
</feature>
<accession>A0A1B7NNP7</accession>
<feature type="compositionally biased region" description="Basic and acidic residues" evidence="1">
    <location>
        <begin position="171"/>
        <end position="192"/>
    </location>
</feature>
<feature type="compositionally biased region" description="Pro residues" evidence="1">
    <location>
        <begin position="100"/>
        <end position="109"/>
    </location>
</feature>
<dbReference type="STRING" id="1658172.A0A1B7NNP7"/>
<dbReference type="EMBL" id="LGUA01001516">
    <property type="protein sequence ID" value="OAX78443.1"/>
    <property type="molecule type" value="Genomic_DNA"/>
</dbReference>
<feature type="non-terminal residue" evidence="2">
    <location>
        <position position="1"/>
    </location>
</feature>
<feature type="compositionally biased region" description="Polar residues" evidence="1">
    <location>
        <begin position="202"/>
        <end position="220"/>
    </location>
</feature>
<feature type="compositionally biased region" description="Low complexity" evidence="1">
    <location>
        <begin position="144"/>
        <end position="156"/>
    </location>
</feature>
<gene>
    <name evidence="2" type="ORF">ACJ72_07249</name>
</gene>
<dbReference type="AlphaFoldDB" id="A0A1B7NNP7"/>
<dbReference type="Proteomes" id="UP000091918">
    <property type="component" value="Unassembled WGS sequence"/>
</dbReference>
<comment type="caution">
    <text evidence="2">The sequence shown here is derived from an EMBL/GenBank/DDBJ whole genome shotgun (WGS) entry which is preliminary data.</text>
</comment>
<feature type="region of interest" description="Disordered" evidence="1">
    <location>
        <begin position="33"/>
        <end position="261"/>
    </location>
</feature>
<organism evidence="2 3">
    <name type="scientific">Emergomyces africanus</name>
    <dbReference type="NCBI Taxonomy" id="1955775"/>
    <lineage>
        <taxon>Eukaryota</taxon>
        <taxon>Fungi</taxon>
        <taxon>Dikarya</taxon>
        <taxon>Ascomycota</taxon>
        <taxon>Pezizomycotina</taxon>
        <taxon>Eurotiomycetes</taxon>
        <taxon>Eurotiomycetidae</taxon>
        <taxon>Onygenales</taxon>
        <taxon>Ajellomycetaceae</taxon>
        <taxon>Emergomyces</taxon>
    </lineage>
</organism>